<dbReference type="Proteomes" id="UP000499080">
    <property type="component" value="Unassembled WGS sequence"/>
</dbReference>
<accession>A0A4Y2KIP4</accession>
<evidence type="ECO:0000313" key="1">
    <source>
        <dbReference type="EMBL" id="GBN02291.1"/>
    </source>
</evidence>
<protein>
    <submittedName>
        <fullName evidence="1">Uncharacterized protein</fullName>
    </submittedName>
</protein>
<dbReference type="AlphaFoldDB" id="A0A4Y2KIP4"/>
<comment type="caution">
    <text evidence="1">The sequence shown here is derived from an EMBL/GenBank/DDBJ whole genome shotgun (WGS) entry which is preliminary data.</text>
</comment>
<gene>
    <name evidence="1" type="ORF">AVEN_128592_1</name>
</gene>
<evidence type="ECO:0000313" key="2">
    <source>
        <dbReference type="Proteomes" id="UP000499080"/>
    </source>
</evidence>
<organism evidence="1 2">
    <name type="scientific">Araneus ventricosus</name>
    <name type="common">Orbweaver spider</name>
    <name type="synonym">Epeira ventricosa</name>
    <dbReference type="NCBI Taxonomy" id="182803"/>
    <lineage>
        <taxon>Eukaryota</taxon>
        <taxon>Metazoa</taxon>
        <taxon>Ecdysozoa</taxon>
        <taxon>Arthropoda</taxon>
        <taxon>Chelicerata</taxon>
        <taxon>Arachnida</taxon>
        <taxon>Araneae</taxon>
        <taxon>Araneomorphae</taxon>
        <taxon>Entelegynae</taxon>
        <taxon>Araneoidea</taxon>
        <taxon>Araneidae</taxon>
        <taxon>Araneus</taxon>
    </lineage>
</organism>
<sequence length="84" mass="9254">QGIKKSCVVMSKRKCAVLTRGIWRDEVHFSADVGGLSGEGERHQVELVLGGRLEALQHQGPLLTGDVVDHSVPMEESHFQCLFL</sequence>
<reference evidence="1 2" key="1">
    <citation type="journal article" date="2019" name="Sci. Rep.">
        <title>Orb-weaving spider Araneus ventricosus genome elucidates the spidroin gene catalogue.</title>
        <authorList>
            <person name="Kono N."/>
            <person name="Nakamura H."/>
            <person name="Ohtoshi R."/>
            <person name="Moran D.A.P."/>
            <person name="Shinohara A."/>
            <person name="Yoshida Y."/>
            <person name="Fujiwara M."/>
            <person name="Mori M."/>
            <person name="Tomita M."/>
            <person name="Arakawa K."/>
        </authorList>
    </citation>
    <scope>NUCLEOTIDE SEQUENCE [LARGE SCALE GENOMIC DNA]</scope>
</reference>
<keyword evidence="2" id="KW-1185">Reference proteome</keyword>
<name>A0A4Y2KIP4_ARAVE</name>
<feature type="non-terminal residue" evidence="1">
    <location>
        <position position="1"/>
    </location>
</feature>
<dbReference type="EMBL" id="BGPR01114876">
    <property type="protein sequence ID" value="GBN02291.1"/>
    <property type="molecule type" value="Genomic_DNA"/>
</dbReference>
<proteinExistence type="predicted"/>